<evidence type="ECO:0000313" key="2">
    <source>
        <dbReference type="EMBL" id="CAG7731077.1"/>
    </source>
</evidence>
<sequence length="102" mass="12037">EHKSPPLLFVQLNYNELWTKYIPSRYSKKDFLREPTSTEKAGEDRIRALPHTDSSFKDPRSLSQTIKRLLLDQLSKYKKSRVKSPCEIFEKNDGSEQLHRSK</sequence>
<proteinExistence type="predicted"/>
<name>A0A8J2K8G4_9HEXA</name>
<organism evidence="2 3">
    <name type="scientific">Allacma fusca</name>
    <dbReference type="NCBI Taxonomy" id="39272"/>
    <lineage>
        <taxon>Eukaryota</taxon>
        <taxon>Metazoa</taxon>
        <taxon>Ecdysozoa</taxon>
        <taxon>Arthropoda</taxon>
        <taxon>Hexapoda</taxon>
        <taxon>Collembola</taxon>
        <taxon>Symphypleona</taxon>
        <taxon>Sminthuridae</taxon>
        <taxon>Allacma</taxon>
    </lineage>
</organism>
<evidence type="ECO:0000256" key="1">
    <source>
        <dbReference type="SAM" id="MobiDB-lite"/>
    </source>
</evidence>
<feature type="non-terminal residue" evidence="2">
    <location>
        <position position="1"/>
    </location>
</feature>
<dbReference type="EMBL" id="CAJVCH010205406">
    <property type="protein sequence ID" value="CAG7731077.1"/>
    <property type="molecule type" value="Genomic_DNA"/>
</dbReference>
<feature type="region of interest" description="Disordered" evidence="1">
    <location>
        <begin position="32"/>
        <end position="60"/>
    </location>
</feature>
<evidence type="ECO:0000313" key="3">
    <source>
        <dbReference type="Proteomes" id="UP000708208"/>
    </source>
</evidence>
<dbReference type="AlphaFoldDB" id="A0A8J2K8G4"/>
<comment type="caution">
    <text evidence="2">The sequence shown here is derived from an EMBL/GenBank/DDBJ whole genome shotgun (WGS) entry which is preliminary data.</text>
</comment>
<keyword evidence="3" id="KW-1185">Reference proteome</keyword>
<reference evidence="2" key="1">
    <citation type="submission" date="2021-06" db="EMBL/GenBank/DDBJ databases">
        <authorList>
            <person name="Hodson N. C."/>
            <person name="Mongue J. A."/>
            <person name="Jaron S. K."/>
        </authorList>
    </citation>
    <scope>NUCLEOTIDE SEQUENCE</scope>
</reference>
<dbReference type="Proteomes" id="UP000708208">
    <property type="component" value="Unassembled WGS sequence"/>
</dbReference>
<accession>A0A8J2K8G4</accession>
<gene>
    <name evidence="2" type="ORF">AFUS01_LOCUS19686</name>
</gene>
<feature type="compositionally biased region" description="Basic and acidic residues" evidence="1">
    <location>
        <begin position="32"/>
        <end position="47"/>
    </location>
</feature>
<protein>
    <submittedName>
        <fullName evidence="2">Uncharacterized protein</fullName>
    </submittedName>
</protein>